<proteinExistence type="predicted"/>
<evidence type="ECO:0000313" key="3">
    <source>
        <dbReference type="Proteomes" id="UP000278143"/>
    </source>
</evidence>
<keyword evidence="3" id="KW-1185">Reference proteome</keyword>
<feature type="domain" description="Centromere/kinetochore protein zw10 middle" evidence="1">
    <location>
        <begin position="123"/>
        <end position="305"/>
    </location>
</feature>
<dbReference type="AlphaFoldDB" id="A0A4P9YY76"/>
<dbReference type="PANTHER" id="PTHR12205:SF0">
    <property type="entry name" value="CENTROMERE_KINETOCHORE PROTEIN ZW10 HOMOLOG"/>
    <property type="match status" value="1"/>
</dbReference>
<dbReference type="GO" id="GO:0007094">
    <property type="term" value="P:mitotic spindle assembly checkpoint signaling"/>
    <property type="evidence" value="ECO:0007669"/>
    <property type="project" value="TreeGrafter"/>
</dbReference>
<dbReference type="PANTHER" id="PTHR12205">
    <property type="entry name" value="CENTROMERE/KINETOCHORE PROTEIN ZW10"/>
    <property type="match status" value="1"/>
</dbReference>
<dbReference type="GO" id="GO:0005737">
    <property type="term" value="C:cytoplasm"/>
    <property type="evidence" value="ECO:0007669"/>
    <property type="project" value="GOC"/>
</dbReference>
<gene>
    <name evidence="2" type="ORF">SYNPS1DRAFT_29731</name>
</gene>
<evidence type="ECO:0000259" key="1">
    <source>
        <dbReference type="Pfam" id="PF20665"/>
    </source>
</evidence>
<organism evidence="2 3">
    <name type="scientific">Syncephalis pseudoplumigaleata</name>
    <dbReference type="NCBI Taxonomy" id="1712513"/>
    <lineage>
        <taxon>Eukaryota</taxon>
        <taxon>Fungi</taxon>
        <taxon>Fungi incertae sedis</taxon>
        <taxon>Zoopagomycota</taxon>
        <taxon>Zoopagomycotina</taxon>
        <taxon>Zoopagomycetes</taxon>
        <taxon>Zoopagales</taxon>
        <taxon>Piptocephalidaceae</taxon>
        <taxon>Syncephalis</taxon>
    </lineage>
</organism>
<sequence length="524" mass="58504">MNLGEELAPLAKDIQMLAALIHTRLQDFDQALLANELLSAVSCVHDTLSLINGLGSCNEPCDPEIITLLKVHLVDALAYGMLIMHCLPGGTRQEAQRPKGMSAPICIARHPQEKGGIGNAISLSDLFSALAGIEMLDGELTWIARQTIEHLIRPLLDDPSPHLAIERNRQQAVLTLHRAGDAENAVGHLDRLVMVAQFLARDILCGGAWAEDNESFTEPFADIWCHDLVRTLTQHYLYRMMPDDRSELQRYMVDMEHMAVFEKELHRLGLLPAHDHSLSDVLRQSELHYTERKRAKLLDEARAMLVHDEQNTVLIEDLYLTDRAATWSKQGDSAERRGRMHEQLDASLVGFPSCHQREQAHLRDLMAAMQGLCALDEEERMHQVEQALKQTIQHALSIAKSWRVLLPRQLYTQAMTALLHVMLEAMIEQTLAIDAPIIAPALHRLHRVLSMVNDAIRQCLPQPLPACTTAPADAPTLACIRFSQLCALLDPATSASTRQAMLADTAAGWSCSDQSTLHRLVHQL</sequence>
<reference evidence="3" key="1">
    <citation type="journal article" date="2018" name="Nat. Microbiol.">
        <title>Leveraging single-cell genomics to expand the fungal tree of life.</title>
        <authorList>
            <person name="Ahrendt S.R."/>
            <person name="Quandt C.A."/>
            <person name="Ciobanu D."/>
            <person name="Clum A."/>
            <person name="Salamov A."/>
            <person name="Andreopoulos B."/>
            <person name="Cheng J.F."/>
            <person name="Woyke T."/>
            <person name="Pelin A."/>
            <person name="Henrissat B."/>
            <person name="Reynolds N.K."/>
            <person name="Benny G.L."/>
            <person name="Smith M.E."/>
            <person name="James T.Y."/>
            <person name="Grigoriev I.V."/>
        </authorList>
    </citation>
    <scope>NUCLEOTIDE SEQUENCE [LARGE SCALE GENOMIC DNA]</scope>
    <source>
        <strain evidence="3">Benny S71-1</strain>
    </source>
</reference>
<dbReference type="EMBL" id="KZ990188">
    <property type="protein sequence ID" value="RKP24502.1"/>
    <property type="molecule type" value="Genomic_DNA"/>
</dbReference>
<accession>A0A4P9YY76</accession>
<dbReference type="Pfam" id="PF20665">
    <property type="entry name" value="Zw10_middle"/>
    <property type="match status" value="1"/>
</dbReference>
<dbReference type="Gene3D" id="1.10.357.150">
    <property type="match status" value="1"/>
</dbReference>
<dbReference type="GO" id="GO:1990423">
    <property type="term" value="C:RZZ complex"/>
    <property type="evidence" value="ECO:0007669"/>
    <property type="project" value="TreeGrafter"/>
</dbReference>
<dbReference type="Proteomes" id="UP000278143">
    <property type="component" value="Unassembled WGS sequence"/>
</dbReference>
<evidence type="ECO:0000313" key="2">
    <source>
        <dbReference type="EMBL" id="RKP24502.1"/>
    </source>
</evidence>
<protein>
    <submittedName>
        <fullName evidence="2">Centromere/kinetochore Zw10-domain-containing protein</fullName>
    </submittedName>
</protein>
<dbReference type="OrthoDB" id="534815at2759"/>
<dbReference type="InterPro" id="IPR048344">
    <property type="entry name" value="Zw10_middle"/>
</dbReference>
<dbReference type="InterPro" id="IPR046362">
    <property type="entry name" value="Zw10/DSL1_C_sf"/>
</dbReference>
<name>A0A4P9YY76_9FUNG</name>
<dbReference type="GO" id="GO:0006888">
    <property type="term" value="P:endoplasmic reticulum to Golgi vesicle-mediated transport"/>
    <property type="evidence" value="ECO:0007669"/>
    <property type="project" value="TreeGrafter"/>
</dbReference>